<proteinExistence type="predicted"/>
<dbReference type="GO" id="GO:0005634">
    <property type="term" value="C:nucleus"/>
    <property type="evidence" value="ECO:0007669"/>
    <property type="project" value="TreeGrafter"/>
</dbReference>
<dbReference type="Gene3D" id="3.40.140.10">
    <property type="entry name" value="Cytidine Deaminase, domain 2"/>
    <property type="match status" value="1"/>
</dbReference>
<keyword evidence="4" id="KW-1185">Reference proteome</keyword>
<keyword evidence="1" id="KW-0378">Hydrolase</keyword>
<sequence length="169" mass="18389">MCEAADRFMQEAFKQAKEALECSEVPVGCVFVYDGVVVAQGRNTVNATRNATRHAEMNCVDQVLDWCAEQGLDYSEVFKKVSVYVTVEPCGMCADALGQLCVDSVLYGCSNDRFGGCGSVVDVAGIYGYPIKFIKGVRAEEAVELLKDFYKGENPNAPSGKAKRKTGRD</sequence>
<reference evidence="3" key="1">
    <citation type="submission" date="2023-10" db="EMBL/GenBank/DDBJ databases">
        <title>Genome assemblies of two species of porcelain crab, Petrolisthes cinctipes and Petrolisthes manimaculis (Anomura: Porcellanidae).</title>
        <authorList>
            <person name="Angst P."/>
        </authorList>
    </citation>
    <scope>NUCLEOTIDE SEQUENCE</scope>
    <source>
        <strain evidence="3">PB745_01</strain>
        <tissue evidence="3">Gill</tissue>
    </source>
</reference>
<evidence type="ECO:0000256" key="1">
    <source>
        <dbReference type="ARBA" id="ARBA00022801"/>
    </source>
</evidence>
<comment type="caution">
    <text evidence="3">The sequence shown here is derived from an EMBL/GenBank/DDBJ whole genome shotgun (WGS) entry which is preliminary data.</text>
</comment>
<dbReference type="GO" id="GO:0052717">
    <property type="term" value="F:tRNA-specific adenosine-34 deaminase activity"/>
    <property type="evidence" value="ECO:0007669"/>
    <property type="project" value="UniProtKB-EC"/>
</dbReference>
<dbReference type="GO" id="GO:0046872">
    <property type="term" value="F:metal ion binding"/>
    <property type="evidence" value="ECO:0007669"/>
    <property type="project" value="UniProtKB-KW"/>
</dbReference>
<feature type="domain" description="CMP/dCMP-type deaminase" evidence="2">
    <location>
        <begin position="3"/>
        <end position="119"/>
    </location>
</feature>
<dbReference type="Pfam" id="PF00383">
    <property type="entry name" value="dCMP_cyt_deam_1"/>
    <property type="match status" value="1"/>
</dbReference>
<dbReference type="EMBL" id="JAWQEG010000170">
    <property type="protein sequence ID" value="KAK3893821.1"/>
    <property type="molecule type" value="Genomic_DNA"/>
</dbReference>
<accession>A0AAE1GL25</accession>
<name>A0AAE1GL25_PETCI</name>
<dbReference type="PANTHER" id="PTHR11079">
    <property type="entry name" value="CYTOSINE DEAMINASE FAMILY MEMBER"/>
    <property type="match status" value="1"/>
</dbReference>
<dbReference type="CDD" id="cd01285">
    <property type="entry name" value="nucleoside_deaminase"/>
    <property type="match status" value="1"/>
</dbReference>
<dbReference type="AlphaFoldDB" id="A0AAE1GL25"/>
<gene>
    <name evidence="3" type="ORF">Pcinc_002382</name>
</gene>
<dbReference type="PROSITE" id="PS51747">
    <property type="entry name" value="CYT_DCMP_DEAMINASES_2"/>
    <property type="match status" value="1"/>
</dbReference>
<evidence type="ECO:0000313" key="4">
    <source>
        <dbReference type="Proteomes" id="UP001286313"/>
    </source>
</evidence>
<dbReference type="InterPro" id="IPR002125">
    <property type="entry name" value="CMP_dCMP_dom"/>
</dbReference>
<dbReference type="InterPro" id="IPR016193">
    <property type="entry name" value="Cytidine_deaminase-like"/>
</dbReference>
<evidence type="ECO:0000313" key="3">
    <source>
        <dbReference type="EMBL" id="KAK3893821.1"/>
    </source>
</evidence>
<dbReference type="SUPFAM" id="SSF53927">
    <property type="entry name" value="Cytidine deaminase-like"/>
    <property type="match status" value="1"/>
</dbReference>
<protein>
    <recommendedName>
        <fullName evidence="2">CMP/dCMP-type deaminase domain-containing protein</fullName>
    </recommendedName>
</protein>
<dbReference type="Proteomes" id="UP001286313">
    <property type="component" value="Unassembled WGS sequence"/>
</dbReference>
<dbReference type="PANTHER" id="PTHR11079:SF149">
    <property type="entry name" value="TRNA-SPECIFIC ADENOSINE DEAMINASE 2"/>
    <property type="match status" value="1"/>
</dbReference>
<dbReference type="GO" id="GO:0002100">
    <property type="term" value="P:tRNA wobble adenosine to inosine editing"/>
    <property type="evidence" value="ECO:0007669"/>
    <property type="project" value="InterPro"/>
</dbReference>
<evidence type="ECO:0000259" key="2">
    <source>
        <dbReference type="PROSITE" id="PS51747"/>
    </source>
</evidence>
<organism evidence="3 4">
    <name type="scientific">Petrolisthes cinctipes</name>
    <name type="common">Flat porcelain crab</name>
    <dbReference type="NCBI Taxonomy" id="88211"/>
    <lineage>
        <taxon>Eukaryota</taxon>
        <taxon>Metazoa</taxon>
        <taxon>Ecdysozoa</taxon>
        <taxon>Arthropoda</taxon>
        <taxon>Crustacea</taxon>
        <taxon>Multicrustacea</taxon>
        <taxon>Malacostraca</taxon>
        <taxon>Eumalacostraca</taxon>
        <taxon>Eucarida</taxon>
        <taxon>Decapoda</taxon>
        <taxon>Pleocyemata</taxon>
        <taxon>Anomura</taxon>
        <taxon>Galatheoidea</taxon>
        <taxon>Porcellanidae</taxon>
        <taxon>Petrolisthes</taxon>
    </lineage>
</organism>
<dbReference type="GO" id="GO:0005737">
    <property type="term" value="C:cytoplasm"/>
    <property type="evidence" value="ECO:0007669"/>
    <property type="project" value="TreeGrafter"/>
</dbReference>